<evidence type="ECO:0000313" key="2">
    <source>
        <dbReference type="Proteomes" id="UP000728185"/>
    </source>
</evidence>
<dbReference type="EMBL" id="LUCM01011753">
    <property type="protein sequence ID" value="KAA0183509.1"/>
    <property type="molecule type" value="Genomic_DNA"/>
</dbReference>
<comment type="caution">
    <text evidence="1">The sequence shown here is derived from an EMBL/GenBank/DDBJ whole genome shotgun (WGS) entry which is preliminary data.</text>
</comment>
<name>A0A8E0RIP1_9TREM</name>
<protein>
    <submittedName>
        <fullName evidence="1">Uncharacterized protein</fullName>
    </submittedName>
</protein>
<keyword evidence="2" id="KW-1185">Reference proteome</keyword>
<sequence>MSFSKPLYEFIIDREANLNKNDIGRVSLSNDGSGRGVRYWIEDILPNHGNRIFVNETTGTVRLLAPFPPMSFSVTVHAAIIGSAERSQACATLRVHIVCHYKSQLWDVVRGWALLYPTTTAGSSNFELREMDESNYQDEDRPQIEPTVQLKYSVHMLQFGCIPRARVACNVTGNVYLHGIRLAKTGIGMKCLDESTLAR</sequence>
<evidence type="ECO:0000313" key="1">
    <source>
        <dbReference type="EMBL" id="KAA0183509.1"/>
    </source>
</evidence>
<gene>
    <name evidence="1" type="ORF">FBUS_00948</name>
</gene>
<organism evidence="1 2">
    <name type="scientific">Fasciolopsis buskii</name>
    <dbReference type="NCBI Taxonomy" id="27845"/>
    <lineage>
        <taxon>Eukaryota</taxon>
        <taxon>Metazoa</taxon>
        <taxon>Spiralia</taxon>
        <taxon>Lophotrochozoa</taxon>
        <taxon>Platyhelminthes</taxon>
        <taxon>Trematoda</taxon>
        <taxon>Digenea</taxon>
        <taxon>Plagiorchiida</taxon>
        <taxon>Echinostomata</taxon>
        <taxon>Echinostomatoidea</taxon>
        <taxon>Fasciolidae</taxon>
        <taxon>Fasciolopsis</taxon>
    </lineage>
</organism>
<proteinExistence type="predicted"/>
<dbReference type="OrthoDB" id="6315810at2759"/>
<dbReference type="AlphaFoldDB" id="A0A8E0RIP1"/>
<accession>A0A8E0RIP1</accession>
<reference evidence="1" key="1">
    <citation type="submission" date="2019-05" db="EMBL/GenBank/DDBJ databases">
        <title>Annotation for the trematode Fasciolopsis buski.</title>
        <authorList>
            <person name="Choi Y.-J."/>
        </authorList>
    </citation>
    <scope>NUCLEOTIDE SEQUENCE</scope>
    <source>
        <strain evidence="1">HT</strain>
        <tissue evidence="1">Whole worm</tissue>
    </source>
</reference>
<dbReference type="Proteomes" id="UP000728185">
    <property type="component" value="Unassembled WGS sequence"/>
</dbReference>